<accession>A0AB34VCI4</accession>
<reference evidence="1 2" key="1">
    <citation type="journal article" date="2016" name="Front. Microbiol.">
        <title>Genomic Resource of Rice Seed Associated Bacteria.</title>
        <authorList>
            <person name="Midha S."/>
            <person name="Bansal K."/>
            <person name="Sharma S."/>
            <person name="Kumar N."/>
            <person name="Patil P.P."/>
            <person name="Chaudhry V."/>
            <person name="Patil P.B."/>
        </authorList>
    </citation>
    <scope>NUCLEOTIDE SEQUENCE [LARGE SCALE GENOMIC DNA]</scope>
    <source>
        <strain evidence="1 2">RSA13</strain>
    </source>
</reference>
<protein>
    <submittedName>
        <fullName evidence="1">Uncharacterized protein</fullName>
    </submittedName>
</protein>
<dbReference type="AlphaFoldDB" id="A0AB34VCI4"/>
<evidence type="ECO:0000313" key="2">
    <source>
        <dbReference type="Proteomes" id="UP000072520"/>
    </source>
</evidence>
<dbReference type="Proteomes" id="UP000072520">
    <property type="component" value="Unassembled WGS sequence"/>
</dbReference>
<proteinExistence type="predicted"/>
<name>A0AB34VCI4_9GAMM</name>
<gene>
    <name evidence="1" type="ORF">RSA13_20385</name>
</gene>
<sequence>MPLTCPFHLNAVYVLTPFHLFFYVWQKRNHQKEIAPITLTLRRNDQRAALNKRKQGKNTLIIALHC</sequence>
<dbReference type="EMBL" id="LDSI01000032">
    <property type="protein sequence ID" value="KTS93731.1"/>
    <property type="molecule type" value="Genomic_DNA"/>
</dbReference>
<evidence type="ECO:0000313" key="1">
    <source>
        <dbReference type="EMBL" id="KTS93731.1"/>
    </source>
</evidence>
<organism evidence="1 2">
    <name type="scientific">Pantoea stewartii</name>
    <dbReference type="NCBI Taxonomy" id="66269"/>
    <lineage>
        <taxon>Bacteria</taxon>
        <taxon>Pseudomonadati</taxon>
        <taxon>Pseudomonadota</taxon>
        <taxon>Gammaproteobacteria</taxon>
        <taxon>Enterobacterales</taxon>
        <taxon>Erwiniaceae</taxon>
        <taxon>Pantoea</taxon>
    </lineage>
</organism>
<comment type="caution">
    <text evidence="1">The sequence shown here is derived from an EMBL/GenBank/DDBJ whole genome shotgun (WGS) entry which is preliminary data.</text>
</comment>